<gene>
    <name evidence="2" type="ORF">CINCED_3A002049</name>
</gene>
<dbReference type="EMBL" id="CABPRJ010001894">
    <property type="protein sequence ID" value="VVC39267.1"/>
    <property type="molecule type" value="Genomic_DNA"/>
</dbReference>
<accession>A0A5E4NCG9</accession>
<name>A0A5E4NCG9_9HEMI</name>
<organism evidence="2 3">
    <name type="scientific">Cinara cedri</name>
    <dbReference type="NCBI Taxonomy" id="506608"/>
    <lineage>
        <taxon>Eukaryota</taxon>
        <taxon>Metazoa</taxon>
        <taxon>Ecdysozoa</taxon>
        <taxon>Arthropoda</taxon>
        <taxon>Hexapoda</taxon>
        <taxon>Insecta</taxon>
        <taxon>Pterygota</taxon>
        <taxon>Neoptera</taxon>
        <taxon>Paraneoptera</taxon>
        <taxon>Hemiptera</taxon>
        <taxon>Sternorrhyncha</taxon>
        <taxon>Aphidomorpha</taxon>
        <taxon>Aphidoidea</taxon>
        <taxon>Aphididae</taxon>
        <taxon>Lachninae</taxon>
        <taxon>Cinara</taxon>
    </lineage>
</organism>
<feature type="chain" id="PRO_5022695716" evidence="1">
    <location>
        <begin position="21"/>
        <end position="374"/>
    </location>
</feature>
<evidence type="ECO:0000256" key="1">
    <source>
        <dbReference type="SAM" id="SignalP"/>
    </source>
</evidence>
<proteinExistence type="predicted"/>
<sequence length="374" mass="42736">MFVLKVVLVLSAVLWNVASGGLIMYDTKSFLFEVMENDAIWAELLNIGIKIETCIVSTSARTVLHEMGMITVNIQKLCMAKEAIDYGSSNHQTVLEKFKSRRHRKKLIMSKNTEGDRYEDLLAKNEIADDEGAMNVSSMMASYKVENLQNDIAGASLSTDTEYEKPVDKTVVTISALQVLVHIISTHYEESDALEFGLSVIASAIKCHVLQIISIMLRAIDEETINDYKSEWYSDVWVSLELFIDKIAWLKETLAIESTLYREWENLMLHTNTNVLEPAMDELEFIRDLVDESLYSACEHSSHDQIAKILKFNSEIDRWTFPKGIRSIFNKSNKKLRNIFQAIPISTMEPKVWTSYLNKMVTYFKILINSPGFI</sequence>
<keyword evidence="3" id="KW-1185">Reference proteome</keyword>
<evidence type="ECO:0000313" key="2">
    <source>
        <dbReference type="EMBL" id="VVC39267.1"/>
    </source>
</evidence>
<reference evidence="2 3" key="1">
    <citation type="submission" date="2019-08" db="EMBL/GenBank/DDBJ databases">
        <authorList>
            <person name="Alioto T."/>
            <person name="Alioto T."/>
            <person name="Gomez Garrido J."/>
        </authorList>
    </citation>
    <scope>NUCLEOTIDE SEQUENCE [LARGE SCALE GENOMIC DNA]</scope>
</reference>
<protein>
    <submittedName>
        <fullName evidence="2">Uncharacterized protein</fullName>
    </submittedName>
</protein>
<dbReference type="Proteomes" id="UP000325440">
    <property type="component" value="Unassembled WGS sequence"/>
</dbReference>
<feature type="signal peptide" evidence="1">
    <location>
        <begin position="1"/>
        <end position="20"/>
    </location>
</feature>
<evidence type="ECO:0000313" key="3">
    <source>
        <dbReference type="Proteomes" id="UP000325440"/>
    </source>
</evidence>
<keyword evidence="1" id="KW-0732">Signal</keyword>
<dbReference type="AlphaFoldDB" id="A0A5E4NCG9"/>